<dbReference type="Gene3D" id="1.10.10.60">
    <property type="entry name" value="Homeodomain-like"/>
    <property type="match status" value="1"/>
</dbReference>
<dbReference type="SUPFAM" id="SSF46689">
    <property type="entry name" value="Homeodomain-like"/>
    <property type="match status" value="1"/>
</dbReference>
<dbReference type="CDD" id="cd00130">
    <property type="entry name" value="PAS"/>
    <property type="match status" value="1"/>
</dbReference>
<keyword evidence="2" id="KW-1185">Reference proteome</keyword>
<dbReference type="NCBIfam" id="TIGR00229">
    <property type="entry name" value="sensory_box"/>
    <property type="match status" value="1"/>
</dbReference>
<reference evidence="1 2" key="1">
    <citation type="submission" date="2020-08" db="EMBL/GenBank/DDBJ databases">
        <title>Genomic Encyclopedia of Type Strains, Phase IV (KMG-IV): sequencing the most valuable type-strain genomes for metagenomic binning, comparative biology and taxonomic classification.</title>
        <authorList>
            <person name="Goeker M."/>
        </authorList>
    </citation>
    <scope>NUCLEOTIDE SEQUENCE [LARGE SCALE GENOMIC DNA]</scope>
    <source>
        <strain evidence="1 2">DSM 105137</strain>
    </source>
</reference>
<comment type="caution">
    <text evidence="1">The sequence shown here is derived from an EMBL/GenBank/DDBJ whole genome shotgun (WGS) entry which is preliminary data.</text>
</comment>
<dbReference type="Gene3D" id="3.30.450.20">
    <property type="entry name" value="PAS domain"/>
    <property type="match status" value="1"/>
</dbReference>
<protein>
    <submittedName>
        <fullName evidence="1">PAS domain S-box-containing protein</fullName>
    </submittedName>
</protein>
<dbReference type="InterPro" id="IPR009057">
    <property type="entry name" value="Homeodomain-like_sf"/>
</dbReference>
<organism evidence="1 2">
    <name type="scientific">Neolewinella aquimaris</name>
    <dbReference type="NCBI Taxonomy" id="1835722"/>
    <lineage>
        <taxon>Bacteria</taxon>
        <taxon>Pseudomonadati</taxon>
        <taxon>Bacteroidota</taxon>
        <taxon>Saprospiria</taxon>
        <taxon>Saprospirales</taxon>
        <taxon>Lewinellaceae</taxon>
        <taxon>Neolewinella</taxon>
    </lineage>
</organism>
<accession>A0A840E4W0</accession>
<evidence type="ECO:0000313" key="1">
    <source>
        <dbReference type="EMBL" id="MBB4078772.1"/>
    </source>
</evidence>
<dbReference type="EMBL" id="JACIFF010000003">
    <property type="protein sequence ID" value="MBB4078772.1"/>
    <property type="molecule type" value="Genomic_DNA"/>
</dbReference>
<dbReference type="AlphaFoldDB" id="A0A840E4W0"/>
<dbReference type="RefSeq" id="WP_183495015.1">
    <property type="nucleotide sequence ID" value="NZ_JACIFF010000003.1"/>
</dbReference>
<dbReference type="InterPro" id="IPR035965">
    <property type="entry name" value="PAS-like_dom_sf"/>
</dbReference>
<proteinExistence type="predicted"/>
<sequence>MYPLTPPQILALANRVVGNGSSDLLCANLEGQLRYANSSACKTLGYNFSELVQKKIADYSPNYSQDIWDGHCQRTISNGSDEIYTYHENCSGTRYPVVIYSVPHIISETSEQLICSLVKDAQNSYRYRQMLEMVEHSHRIGSFDYNLRDQSILVSDNLLAIMGTRDPDTLKPDAFVERLSREHTSTWNAHMIDLVRGYHRMEETLVVSTAGGRQSLMRVTLWSVLNGGTVSGIRGFYEILDESEKERMVSLEENQRQHIIRALRYTNGRVTGPNGAGKLLDINGKTLFARMKKLNIHREDYTNR</sequence>
<evidence type="ECO:0000313" key="2">
    <source>
        <dbReference type="Proteomes" id="UP000576209"/>
    </source>
</evidence>
<gene>
    <name evidence="1" type="ORF">GGR28_001389</name>
</gene>
<dbReference type="SUPFAM" id="SSF55785">
    <property type="entry name" value="PYP-like sensor domain (PAS domain)"/>
    <property type="match status" value="1"/>
</dbReference>
<dbReference type="Proteomes" id="UP000576209">
    <property type="component" value="Unassembled WGS sequence"/>
</dbReference>
<name>A0A840E4W0_9BACT</name>
<dbReference type="InterPro" id="IPR000014">
    <property type="entry name" value="PAS"/>
</dbReference>